<accession>A0A0D0DQD7</accession>
<dbReference type="EMBL" id="KN825781">
    <property type="protein sequence ID" value="KIK81535.1"/>
    <property type="molecule type" value="Genomic_DNA"/>
</dbReference>
<gene>
    <name evidence="1" type="ORF">PAXRUDRAFT_95134</name>
</gene>
<keyword evidence="2" id="KW-1185">Reference proteome</keyword>
<dbReference type="OrthoDB" id="2840473at2759"/>
<dbReference type="HOGENOM" id="CLU_159031_1_0_1"/>
<dbReference type="InParanoid" id="A0A0D0DQD7"/>
<dbReference type="Gene3D" id="3.60.10.10">
    <property type="entry name" value="Endonuclease/exonuclease/phosphatase"/>
    <property type="match status" value="1"/>
</dbReference>
<protein>
    <recommendedName>
        <fullName evidence="3">Endonuclease/exonuclease/phosphatase domain-containing protein</fullName>
    </recommendedName>
</protein>
<reference evidence="2" key="2">
    <citation type="submission" date="2015-01" db="EMBL/GenBank/DDBJ databases">
        <title>Evolutionary Origins and Diversification of the Mycorrhizal Mutualists.</title>
        <authorList>
            <consortium name="DOE Joint Genome Institute"/>
            <consortium name="Mycorrhizal Genomics Consortium"/>
            <person name="Kohler A."/>
            <person name="Kuo A."/>
            <person name="Nagy L.G."/>
            <person name="Floudas D."/>
            <person name="Copeland A."/>
            <person name="Barry K.W."/>
            <person name="Cichocki N."/>
            <person name="Veneault-Fourrey C."/>
            <person name="LaButti K."/>
            <person name="Lindquist E.A."/>
            <person name="Lipzen A."/>
            <person name="Lundell T."/>
            <person name="Morin E."/>
            <person name="Murat C."/>
            <person name="Riley R."/>
            <person name="Ohm R."/>
            <person name="Sun H."/>
            <person name="Tunlid A."/>
            <person name="Henrissat B."/>
            <person name="Grigoriev I.V."/>
            <person name="Hibbett D.S."/>
            <person name="Martin F."/>
        </authorList>
    </citation>
    <scope>NUCLEOTIDE SEQUENCE [LARGE SCALE GENOMIC DNA]</scope>
    <source>
        <strain evidence="2">Ve08.2h10</strain>
    </source>
</reference>
<dbReference type="SUPFAM" id="SSF56219">
    <property type="entry name" value="DNase I-like"/>
    <property type="match status" value="1"/>
</dbReference>
<feature type="non-terminal residue" evidence="1">
    <location>
        <position position="1"/>
    </location>
</feature>
<feature type="non-terminal residue" evidence="1">
    <location>
        <position position="98"/>
    </location>
</feature>
<dbReference type="STRING" id="930991.A0A0D0DQD7"/>
<reference evidence="1 2" key="1">
    <citation type="submission" date="2014-04" db="EMBL/GenBank/DDBJ databases">
        <authorList>
            <consortium name="DOE Joint Genome Institute"/>
            <person name="Kuo A."/>
            <person name="Kohler A."/>
            <person name="Jargeat P."/>
            <person name="Nagy L.G."/>
            <person name="Floudas D."/>
            <person name="Copeland A."/>
            <person name="Barry K.W."/>
            <person name="Cichocki N."/>
            <person name="Veneault-Fourrey C."/>
            <person name="LaButti K."/>
            <person name="Lindquist E.A."/>
            <person name="Lipzen A."/>
            <person name="Lundell T."/>
            <person name="Morin E."/>
            <person name="Murat C."/>
            <person name="Sun H."/>
            <person name="Tunlid A."/>
            <person name="Henrissat B."/>
            <person name="Grigoriev I.V."/>
            <person name="Hibbett D.S."/>
            <person name="Martin F."/>
            <person name="Nordberg H.P."/>
            <person name="Cantor M.N."/>
            <person name="Hua S.X."/>
        </authorList>
    </citation>
    <scope>NUCLEOTIDE SEQUENCE [LARGE SCALE GENOMIC DNA]</scope>
    <source>
        <strain evidence="1 2">Ve08.2h10</strain>
    </source>
</reference>
<evidence type="ECO:0000313" key="2">
    <source>
        <dbReference type="Proteomes" id="UP000054538"/>
    </source>
</evidence>
<dbReference type="InterPro" id="IPR036691">
    <property type="entry name" value="Endo/exonu/phosph_ase_sf"/>
</dbReference>
<evidence type="ECO:0000313" key="1">
    <source>
        <dbReference type="EMBL" id="KIK81535.1"/>
    </source>
</evidence>
<organism evidence="1 2">
    <name type="scientific">Paxillus rubicundulus Ve08.2h10</name>
    <dbReference type="NCBI Taxonomy" id="930991"/>
    <lineage>
        <taxon>Eukaryota</taxon>
        <taxon>Fungi</taxon>
        <taxon>Dikarya</taxon>
        <taxon>Basidiomycota</taxon>
        <taxon>Agaricomycotina</taxon>
        <taxon>Agaricomycetes</taxon>
        <taxon>Agaricomycetidae</taxon>
        <taxon>Boletales</taxon>
        <taxon>Paxilineae</taxon>
        <taxon>Paxillaceae</taxon>
        <taxon>Paxillus</taxon>
    </lineage>
</organism>
<dbReference type="AlphaFoldDB" id="A0A0D0DQD7"/>
<name>A0A0D0DQD7_9AGAM</name>
<proteinExistence type="predicted"/>
<dbReference type="Proteomes" id="UP000054538">
    <property type="component" value="Unassembled WGS sequence"/>
</dbReference>
<sequence length="98" mass="11380">FDLAFIQEPVINLVNLTTSNTQWNVIYPTCHNNNHAKCTRSLILINKQVLKEHWRTIPLNTPDVTTIEMNGDFGRIRIYNVYNDGTHGRTLEFLDSHL</sequence>
<evidence type="ECO:0008006" key="3">
    <source>
        <dbReference type="Google" id="ProtNLM"/>
    </source>
</evidence>